<dbReference type="EMBL" id="UNSC01000002">
    <property type="protein sequence ID" value="SZD71615.1"/>
    <property type="molecule type" value="Genomic_DNA"/>
</dbReference>
<protein>
    <recommendedName>
        <fullName evidence="1">PpiC domain-containing protein</fullName>
    </recommendedName>
</protein>
<keyword evidence="3" id="KW-1185">Reference proteome</keyword>
<dbReference type="AlphaFoldDB" id="A0A383TVM7"/>
<dbReference type="RefSeq" id="WP_119059092.1">
    <property type="nucleotide sequence ID" value="NZ_UNSC01000002.1"/>
</dbReference>
<dbReference type="GO" id="GO:0003755">
    <property type="term" value="F:peptidyl-prolyl cis-trans isomerase activity"/>
    <property type="evidence" value="ECO:0007669"/>
    <property type="project" value="InterPro"/>
</dbReference>
<feature type="domain" description="PpiC" evidence="1">
    <location>
        <begin position="115"/>
        <end position="242"/>
    </location>
</feature>
<dbReference type="Proteomes" id="UP000262142">
    <property type="component" value="Unassembled WGS sequence"/>
</dbReference>
<organism evidence="2 3">
    <name type="scientific">Candidatus Ornithobacterium hominis</name>
    <dbReference type="NCBI Taxonomy" id="2497989"/>
    <lineage>
        <taxon>Bacteria</taxon>
        <taxon>Pseudomonadati</taxon>
        <taxon>Bacteroidota</taxon>
        <taxon>Flavobacteriia</taxon>
        <taxon>Flavobacteriales</taxon>
        <taxon>Weeksellaceae</taxon>
        <taxon>Ornithobacterium</taxon>
    </lineage>
</organism>
<evidence type="ECO:0000259" key="1">
    <source>
        <dbReference type="Pfam" id="PF13145"/>
    </source>
</evidence>
<evidence type="ECO:0000313" key="3">
    <source>
        <dbReference type="Proteomes" id="UP000262142"/>
    </source>
</evidence>
<dbReference type="Pfam" id="PF13145">
    <property type="entry name" value="Rotamase_2"/>
    <property type="match status" value="1"/>
</dbReference>
<dbReference type="InterPro" id="IPR000297">
    <property type="entry name" value="PPIase_PpiC"/>
</dbReference>
<dbReference type="PROSITE" id="PS51257">
    <property type="entry name" value="PROKAR_LIPOPROTEIN"/>
    <property type="match status" value="1"/>
</dbReference>
<gene>
    <name evidence="2" type="ORF">SAMEA104719789_00664</name>
</gene>
<proteinExistence type="predicted"/>
<reference evidence="2 3" key="1">
    <citation type="submission" date="2018-09" db="EMBL/GenBank/DDBJ databases">
        <authorList>
            <consortium name="Pathogen Informatics"/>
        </authorList>
    </citation>
    <scope>NUCLEOTIDE SEQUENCE [LARGE SCALE GENOMIC DNA]</scope>
    <source>
        <strain evidence="2 3">OH-22767</strain>
    </source>
</reference>
<sequence length="278" mass="32663">MNKIIIICFLFSLIFFSCKEENDKNIIASYKDEQLTSSEIKAMLPNGLSPEDSTKLVKEFIENWAINKIILETSREELDKNVLLEIEQKVENYKNDLLVDEIELQWLAQDSVTNPSEKELLDYYEKNKANFLAEDDFVEFRFAEVPSSKAYITRKLMQENTPRARIKLDTLMKNNLYKAEIKPQQWLKFSQLVQLTPLPDNAPKAIYLKKQIFNLPHQGNYFLLQITNFAKKGEPKPFVLVKNQIQSMLINKRKLNLLTDKKNKLYEKALYNDEIKIK</sequence>
<name>A0A383TVM7_9FLAO</name>
<accession>A0A383TVM7</accession>
<evidence type="ECO:0000313" key="2">
    <source>
        <dbReference type="EMBL" id="SZD71615.1"/>
    </source>
</evidence>
<dbReference type="OrthoDB" id="9785180at2"/>